<reference evidence="5 6" key="1">
    <citation type="journal article" date="2019" name="Sci. Data">
        <title>Hybrid genome assembly and annotation of Danionella translucida.</title>
        <authorList>
            <person name="Kadobianskyi M."/>
            <person name="Schulze L."/>
            <person name="Schuelke M."/>
            <person name="Judkewitz B."/>
        </authorList>
    </citation>
    <scope>NUCLEOTIDE SEQUENCE [LARGE SCALE GENOMIC DNA]</scope>
    <source>
        <strain evidence="5 6">Bolton</strain>
    </source>
</reference>
<feature type="compositionally biased region" description="Pro residues" evidence="3">
    <location>
        <begin position="783"/>
        <end position="795"/>
    </location>
</feature>
<name>A0A553NIH1_9TELE</name>
<dbReference type="InterPro" id="IPR013320">
    <property type="entry name" value="ConA-like_dom_sf"/>
</dbReference>
<feature type="compositionally biased region" description="Basic residues" evidence="3">
    <location>
        <begin position="1000"/>
        <end position="1012"/>
    </location>
</feature>
<protein>
    <recommendedName>
        <fullName evidence="4">Thrombospondin-like N-terminal domain-containing protein</fullName>
    </recommendedName>
</protein>
<feature type="region of interest" description="Disordered" evidence="3">
    <location>
        <begin position="524"/>
        <end position="738"/>
    </location>
</feature>
<dbReference type="SMART" id="SM00210">
    <property type="entry name" value="TSPN"/>
    <property type="match status" value="1"/>
</dbReference>
<organism evidence="5 6">
    <name type="scientific">Danionella cerebrum</name>
    <dbReference type="NCBI Taxonomy" id="2873325"/>
    <lineage>
        <taxon>Eukaryota</taxon>
        <taxon>Metazoa</taxon>
        <taxon>Chordata</taxon>
        <taxon>Craniata</taxon>
        <taxon>Vertebrata</taxon>
        <taxon>Euteleostomi</taxon>
        <taxon>Actinopterygii</taxon>
        <taxon>Neopterygii</taxon>
        <taxon>Teleostei</taxon>
        <taxon>Ostariophysi</taxon>
        <taxon>Cypriniformes</taxon>
        <taxon>Danionidae</taxon>
        <taxon>Danioninae</taxon>
        <taxon>Danionella</taxon>
    </lineage>
</organism>
<feature type="region of interest" description="Disordered" evidence="3">
    <location>
        <begin position="919"/>
        <end position="954"/>
    </location>
</feature>
<accession>A0A553NIH1</accession>
<dbReference type="SUPFAM" id="SSF49899">
    <property type="entry name" value="Concanavalin A-like lectins/glucanases"/>
    <property type="match status" value="1"/>
</dbReference>
<feature type="region of interest" description="Disordered" evidence="3">
    <location>
        <begin position="1"/>
        <end position="23"/>
    </location>
</feature>
<evidence type="ECO:0000259" key="4">
    <source>
        <dbReference type="SMART" id="SM00210"/>
    </source>
</evidence>
<dbReference type="InterPro" id="IPR008160">
    <property type="entry name" value="Collagen"/>
</dbReference>
<evidence type="ECO:0000313" key="6">
    <source>
        <dbReference type="Proteomes" id="UP000316079"/>
    </source>
</evidence>
<proteinExistence type="predicted"/>
<dbReference type="OrthoDB" id="6380629at2759"/>
<gene>
    <name evidence="5" type="ORF">DNTS_014056</name>
</gene>
<feature type="region of interest" description="Disordered" evidence="3">
    <location>
        <begin position="427"/>
        <end position="509"/>
    </location>
</feature>
<dbReference type="Proteomes" id="UP000316079">
    <property type="component" value="Unassembled WGS sequence"/>
</dbReference>
<dbReference type="EMBL" id="SRMA01026937">
    <property type="protein sequence ID" value="TRY65244.1"/>
    <property type="molecule type" value="Genomic_DNA"/>
</dbReference>
<feature type="compositionally biased region" description="Basic and acidic residues" evidence="3">
    <location>
        <begin position="1"/>
        <end position="20"/>
    </location>
</feature>
<feature type="compositionally biased region" description="Low complexity" evidence="3">
    <location>
        <begin position="979"/>
        <end position="990"/>
    </location>
</feature>
<evidence type="ECO:0000256" key="3">
    <source>
        <dbReference type="SAM" id="MobiDB-lite"/>
    </source>
</evidence>
<evidence type="ECO:0000256" key="2">
    <source>
        <dbReference type="ARBA" id="ARBA00022737"/>
    </source>
</evidence>
<dbReference type="PANTHER" id="PTHR37456:SF3">
    <property type="entry name" value="COLLAGEN ALPHA-1(XXV) CHAIN"/>
    <property type="match status" value="1"/>
</dbReference>
<feature type="domain" description="Thrombospondin-like N-terminal" evidence="4">
    <location>
        <begin position="95"/>
        <end position="279"/>
    </location>
</feature>
<evidence type="ECO:0000313" key="5">
    <source>
        <dbReference type="EMBL" id="TRY65244.1"/>
    </source>
</evidence>
<dbReference type="InterPro" id="IPR050938">
    <property type="entry name" value="Collagen_Structural_Proteins"/>
</dbReference>
<feature type="region of interest" description="Disordered" evidence="3">
    <location>
        <begin position="783"/>
        <end position="827"/>
    </location>
</feature>
<dbReference type="PANTHER" id="PTHR37456">
    <property type="entry name" value="SI:CH211-266K2.1"/>
    <property type="match status" value="1"/>
</dbReference>
<feature type="compositionally biased region" description="Basic and acidic residues" evidence="3">
    <location>
        <begin position="544"/>
        <end position="555"/>
    </location>
</feature>
<comment type="caution">
    <text evidence="5">The sequence shown here is derived from an EMBL/GenBank/DDBJ whole genome shotgun (WGS) entry which is preliminary data.</text>
</comment>
<sequence>MSKNREREKHWPEGGEELRDQLFFSPASGATDHAVKPAPGSAACTGPSLIKMLLLPALLALCGLAVSQESPSKISPDYLITEPSSRISGQQREAAYDLLQEFGLSESQGVKRVAGSEPETMAYRINPSIHLKKSSSDVYPSGLPSDYSVVATFKQSSDSAKTSWNLWQVSDPEGQDQVGLQLQGDSRTLDFFYTSPLGTKTLRSFQRVDKLFDGEWHKLALSVKGGQVKLLVDCEEISVEPLDEPQPVIRRGFTTIVKRAAGDRSVLVDLQKMDISCDADQALSEGCCELSSVCGGYAEIGLSAGRGKASCKCVHGQPGVQGRPGPKVAESHSTLSTHGILQKTNTASIFHRVIEDCRGKLGSQAELGTGLESICPMDCKQRRPAEGYRLHFPHKPQLCAVHLLLRVVSFYRKTLLETSLGAVDERGETMGRRGNTGDYGPLGETGPKGEQGIKGEKGMRGLWGEEGDRGPKGLKGLKGASGHKGVRGSPGDWGETGQTGEVGAAGEPGYEGIAGYQGVKGSEGLLGAEGSRGPRGNQGVVGDPGERGAAGEKGKPGYQGPKGKVGGIGGKGIVGDPGLPGRDGDVGIEAHQGPQGPEGKRGQNGERGEKGEQGPPGNMGPPGITGHQGYKGSAGKPGRPGFIGPPGITGHIGVPGKAGPKGDTGSQGVLGSKGEKGEKGVKGPKGRTGEVGVLGQQGSRGKRGPVGEQGKKGTVGSKGVRGDGGPVGFQGPPGPPGPALAAQHVIDVCKRVVLEQMSTFANSVKRTCAAVCPLYGDVPMGAPGPPGPKGPPGPPGEAGINGVKGEMGQQGFYGEPGDPGRRGSTGKTIPRLYMQHLDATSTKVVLQDCSFTSRFLDISRCRHIEVFAFGNQSHNLSSALSTTEQQKSVFEHFVFFSGDRGEQGDKGAKGYGLPGYIGEQGPQGQRGRPGRAFDGTPGRIGERGHVGQPGVRGHPGLPGVPGVCLTSGCALLNASANRQQPQSPQVPEVQLGGRQTLQRPPKRQSQRNRGRQ</sequence>
<keyword evidence="6" id="KW-1185">Reference proteome</keyword>
<dbReference type="AlphaFoldDB" id="A0A553NIH1"/>
<feature type="compositionally biased region" description="Gly residues" evidence="3">
    <location>
        <begin position="563"/>
        <end position="575"/>
    </location>
</feature>
<dbReference type="Gene3D" id="2.60.120.200">
    <property type="match status" value="1"/>
</dbReference>
<feature type="region of interest" description="Disordered" evidence="3">
    <location>
        <begin position="975"/>
        <end position="1012"/>
    </location>
</feature>
<evidence type="ECO:0000256" key="1">
    <source>
        <dbReference type="ARBA" id="ARBA00022729"/>
    </source>
</evidence>
<feature type="compositionally biased region" description="Low complexity" evidence="3">
    <location>
        <begin position="636"/>
        <end position="655"/>
    </location>
</feature>
<feature type="compositionally biased region" description="Basic and acidic residues" evidence="3">
    <location>
        <begin position="598"/>
        <end position="612"/>
    </location>
</feature>
<dbReference type="InterPro" id="IPR048287">
    <property type="entry name" value="TSPN-like_N"/>
</dbReference>
<dbReference type="Pfam" id="PF01391">
    <property type="entry name" value="Collagen"/>
    <property type="match status" value="4"/>
</dbReference>
<keyword evidence="2" id="KW-0677">Repeat</keyword>
<dbReference type="STRING" id="623744.A0A553NIH1"/>
<keyword evidence="1" id="KW-0732">Signal</keyword>